<organism evidence="2 3">
    <name type="scientific">Colletotrichum musicola</name>
    <dbReference type="NCBI Taxonomy" id="2175873"/>
    <lineage>
        <taxon>Eukaryota</taxon>
        <taxon>Fungi</taxon>
        <taxon>Dikarya</taxon>
        <taxon>Ascomycota</taxon>
        <taxon>Pezizomycotina</taxon>
        <taxon>Sordariomycetes</taxon>
        <taxon>Hypocreomycetidae</taxon>
        <taxon>Glomerellales</taxon>
        <taxon>Glomerellaceae</taxon>
        <taxon>Colletotrichum</taxon>
        <taxon>Colletotrichum orchidearum species complex</taxon>
    </lineage>
</organism>
<name>A0A8H6U9D1_9PEZI</name>
<dbReference type="Proteomes" id="UP000639643">
    <property type="component" value="Unassembled WGS sequence"/>
</dbReference>
<sequence length="73" mass="7522">MLLLTGSAPSIVIWQPHGEVQSSCGPQSPPSNPQHRPTTHGTVDALPPPRPLAHKAQASQAGGRAGTQKIVAT</sequence>
<evidence type="ECO:0000313" key="3">
    <source>
        <dbReference type="Proteomes" id="UP000639643"/>
    </source>
</evidence>
<gene>
    <name evidence="2" type="ORF">CMUS01_00734</name>
</gene>
<evidence type="ECO:0000313" key="2">
    <source>
        <dbReference type="EMBL" id="KAF6844800.1"/>
    </source>
</evidence>
<protein>
    <submittedName>
        <fullName evidence="2">Uncharacterized protein</fullName>
    </submittedName>
</protein>
<comment type="caution">
    <text evidence="2">The sequence shown here is derived from an EMBL/GenBank/DDBJ whole genome shotgun (WGS) entry which is preliminary data.</text>
</comment>
<feature type="region of interest" description="Disordered" evidence="1">
    <location>
        <begin position="17"/>
        <end position="73"/>
    </location>
</feature>
<keyword evidence="3" id="KW-1185">Reference proteome</keyword>
<dbReference type="AlphaFoldDB" id="A0A8H6U9D1"/>
<evidence type="ECO:0000256" key="1">
    <source>
        <dbReference type="SAM" id="MobiDB-lite"/>
    </source>
</evidence>
<reference evidence="2" key="1">
    <citation type="journal article" date="2020" name="Phytopathology">
        <title>Genome Sequence Resources of Colletotrichum truncatum, C. plurivorum, C. musicola, and C. sojae: Four Species Pathogenic to Soybean (Glycine max).</title>
        <authorList>
            <person name="Rogerio F."/>
            <person name="Boufleur T.R."/>
            <person name="Ciampi-Guillardi M."/>
            <person name="Sukno S.A."/>
            <person name="Thon M.R."/>
            <person name="Massola Junior N.S."/>
            <person name="Baroncelli R."/>
        </authorList>
    </citation>
    <scope>NUCLEOTIDE SEQUENCE</scope>
    <source>
        <strain evidence="2">LFN0074</strain>
    </source>
</reference>
<proteinExistence type="predicted"/>
<accession>A0A8H6U9D1</accession>
<dbReference type="EMBL" id="WIGM01000010">
    <property type="protein sequence ID" value="KAF6844800.1"/>
    <property type="molecule type" value="Genomic_DNA"/>
</dbReference>